<dbReference type="Proteomes" id="UP000247810">
    <property type="component" value="Unassembled WGS sequence"/>
</dbReference>
<evidence type="ECO:0000256" key="1">
    <source>
        <dbReference type="SAM" id="MobiDB-lite"/>
    </source>
</evidence>
<evidence type="ECO:0000313" key="3">
    <source>
        <dbReference type="Proteomes" id="UP000247810"/>
    </source>
</evidence>
<keyword evidence="3" id="KW-1185">Reference proteome</keyword>
<dbReference type="VEuPathDB" id="FungiDB:BO71DRAFT_219352"/>
<reference evidence="2 3" key="1">
    <citation type="submission" date="2018-02" db="EMBL/GenBank/DDBJ databases">
        <title>The genomes of Aspergillus section Nigri reveals drivers in fungal speciation.</title>
        <authorList>
            <consortium name="DOE Joint Genome Institute"/>
            <person name="Vesth T.C."/>
            <person name="Nybo J."/>
            <person name="Theobald S."/>
            <person name="Brandl J."/>
            <person name="Frisvad J.C."/>
            <person name="Nielsen K.F."/>
            <person name="Lyhne E.K."/>
            <person name="Kogle M.E."/>
            <person name="Kuo A."/>
            <person name="Riley R."/>
            <person name="Clum A."/>
            <person name="Nolan M."/>
            <person name="Lipzen A."/>
            <person name="Salamov A."/>
            <person name="Henrissat B."/>
            <person name="Wiebenga A."/>
            <person name="De vries R.P."/>
            <person name="Grigoriev I.V."/>
            <person name="Mortensen U.H."/>
            <person name="Andersen M.R."/>
            <person name="Baker S.E."/>
        </authorList>
    </citation>
    <scope>NUCLEOTIDE SEQUENCE [LARGE SCALE GENOMIC DNA]</scope>
    <source>
        <strain evidence="2 3">CBS 707.79</strain>
    </source>
</reference>
<feature type="region of interest" description="Disordered" evidence="1">
    <location>
        <begin position="226"/>
        <end position="277"/>
    </location>
</feature>
<protein>
    <submittedName>
        <fullName evidence="2">Uncharacterized protein</fullName>
    </submittedName>
</protein>
<dbReference type="AlphaFoldDB" id="A0A319DBS2"/>
<proteinExistence type="predicted"/>
<name>A0A319DBS2_9EURO</name>
<evidence type="ECO:0000313" key="2">
    <source>
        <dbReference type="EMBL" id="PYH94830.1"/>
    </source>
</evidence>
<accession>A0A319DBS2</accession>
<sequence>MSEAVAVLTQRCIDLYNRGFELVDGLASKGKVVVKLQFSWQDTKAYKYNRLLFDDKTQAWKLRVISVAVDVLRLRMETGLYRNTYYEKGMLELSCTITPGSNNPYQVYYTLLGELARIKDVLHESGDIKFPYTGGICDEISLRCEKDTDQISPRQIGPSANLEYNLLCPPFEDHLDEDPDMGESLQSLVRKFDSLHLERPVDDVSNIIDQDPFLYFLDQIADPDALGHDQGSNLEPDTDADSDAWVETPSFDPESISGPNNGNGSDTDHDSTASDRNPGFNLEAEWILLPEPYFREYGVAIPGTSLTTSVAFTRRRGRSLF</sequence>
<dbReference type="EMBL" id="KZ825864">
    <property type="protein sequence ID" value="PYH94830.1"/>
    <property type="molecule type" value="Genomic_DNA"/>
</dbReference>
<gene>
    <name evidence="2" type="ORF">BO71DRAFT_219352</name>
</gene>
<organism evidence="2 3">
    <name type="scientific">Aspergillus ellipticus CBS 707.79</name>
    <dbReference type="NCBI Taxonomy" id="1448320"/>
    <lineage>
        <taxon>Eukaryota</taxon>
        <taxon>Fungi</taxon>
        <taxon>Dikarya</taxon>
        <taxon>Ascomycota</taxon>
        <taxon>Pezizomycotina</taxon>
        <taxon>Eurotiomycetes</taxon>
        <taxon>Eurotiomycetidae</taxon>
        <taxon>Eurotiales</taxon>
        <taxon>Aspergillaceae</taxon>
        <taxon>Aspergillus</taxon>
        <taxon>Aspergillus subgen. Circumdati</taxon>
    </lineage>
</organism>